<proteinExistence type="predicted"/>
<organism evidence="4 5">
    <name type="scientific">Orenia marismortui</name>
    <dbReference type="NCBI Taxonomy" id="46469"/>
    <lineage>
        <taxon>Bacteria</taxon>
        <taxon>Bacillati</taxon>
        <taxon>Bacillota</taxon>
        <taxon>Clostridia</taxon>
        <taxon>Halanaerobiales</taxon>
        <taxon>Halobacteroidaceae</taxon>
        <taxon>Orenia</taxon>
    </lineage>
</organism>
<dbReference type="GO" id="GO:0005886">
    <property type="term" value="C:plasma membrane"/>
    <property type="evidence" value="ECO:0007669"/>
    <property type="project" value="InterPro"/>
</dbReference>
<dbReference type="Proteomes" id="UP000295832">
    <property type="component" value="Unassembled WGS sequence"/>
</dbReference>
<gene>
    <name evidence="4" type="ORF">C7959_12141</name>
</gene>
<keyword evidence="1" id="KW-0406">Ion transport</keyword>
<dbReference type="PANTHER" id="PTHR43833:SF8">
    <property type="entry name" value="TRK SYSTEM POTASSIUM UPTAKE PROTEIN TRKA"/>
    <property type="match status" value="1"/>
</dbReference>
<dbReference type="AlphaFoldDB" id="A0A4R8GYS3"/>
<dbReference type="SUPFAM" id="SSF51735">
    <property type="entry name" value="NAD(P)-binding Rossmann-fold domains"/>
    <property type="match status" value="1"/>
</dbReference>
<dbReference type="EMBL" id="SOEG01000021">
    <property type="protein sequence ID" value="TDX49079.1"/>
    <property type="molecule type" value="Genomic_DNA"/>
</dbReference>
<dbReference type="GO" id="GO:0015079">
    <property type="term" value="F:potassium ion transmembrane transporter activity"/>
    <property type="evidence" value="ECO:0007669"/>
    <property type="project" value="InterPro"/>
</dbReference>
<dbReference type="RefSeq" id="WP_018248356.1">
    <property type="nucleotide sequence ID" value="NZ_SOEG01000021.1"/>
</dbReference>
<name>A0A4R8GYS3_9FIRM</name>
<dbReference type="PANTHER" id="PTHR43833">
    <property type="entry name" value="POTASSIUM CHANNEL PROTEIN 2-RELATED-RELATED"/>
    <property type="match status" value="1"/>
</dbReference>
<dbReference type="STRING" id="926561.GCA_000379025_01175"/>
<keyword evidence="1" id="KW-0813">Transport</keyword>
<dbReference type="InterPro" id="IPR050721">
    <property type="entry name" value="Trk_Ktr_HKT_K-transport"/>
</dbReference>
<keyword evidence="1" id="KW-0633">Potassium transport</keyword>
<dbReference type="PROSITE" id="PS51201">
    <property type="entry name" value="RCK_N"/>
    <property type="match status" value="1"/>
</dbReference>
<keyword evidence="2" id="KW-0630">Potassium</keyword>
<dbReference type="InterPro" id="IPR036291">
    <property type="entry name" value="NAD(P)-bd_dom_sf"/>
</dbReference>
<evidence type="ECO:0000313" key="4">
    <source>
        <dbReference type="EMBL" id="TDX49079.1"/>
    </source>
</evidence>
<keyword evidence="5" id="KW-1185">Reference proteome</keyword>
<protein>
    <submittedName>
        <fullName evidence="4">Trk system potassium uptake protein TrkA</fullName>
    </submittedName>
</protein>
<dbReference type="InterPro" id="IPR003148">
    <property type="entry name" value="RCK_N"/>
</dbReference>
<evidence type="ECO:0000259" key="3">
    <source>
        <dbReference type="PROSITE" id="PS51201"/>
    </source>
</evidence>
<feature type="domain" description="RCK N-terminal" evidence="3">
    <location>
        <begin position="1"/>
        <end position="122"/>
    </location>
</feature>
<accession>A0A4R8GYS3</accession>
<dbReference type="Pfam" id="PF02254">
    <property type="entry name" value="TrkA_N"/>
    <property type="match status" value="1"/>
</dbReference>
<evidence type="ECO:0000313" key="5">
    <source>
        <dbReference type="Proteomes" id="UP000295832"/>
    </source>
</evidence>
<comment type="caution">
    <text evidence="4">The sequence shown here is derived from an EMBL/GenBank/DDBJ whole genome shotgun (WGS) entry which is preliminary data.</text>
</comment>
<evidence type="ECO:0000256" key="1">
    <source>
        <dbReference type="ARBA" id="ARBA00022538"/>
    </source>
</evidence>
<dbReference type="Gene3D" id="3.40.50.720">
    <property type="entry name" value="NAD(P)-binding Rossmann-like Domain"/>
    <property type="match status" value="1"/>
</dbReference>
<dbReference type="PRINTS" id="PR00335">
    <property type="entry name" value="KUPTAKETRKA"/>
</dbReference>
<reference evidence="4 5" key="1">
    <citation type="submission" date="2019-03" db="EMBL/GenBank/DDBJ databases">
        <title>Subsurface microbial communities from deep shales in Ohio and West Virginia, USA.</title>
        <authorList>
            <person name="Wrighton K."/>
        </authorList>
    </citation>
    <scope>NUCLEOTIDE SEQUENCE [LARGE SCALE GENOMIC DNA]</scope>
    <source>
        <strain evidence="4 5">MSL 6dP</strain>
    </source>
</reference>
<sequence>MYVLVMGCGRSGSYLANQLSKSGEDVVVIDKSSTSFKRLSAEFTGFTINGDATEIEILKSAKIDKADVVVITTNDDNVNAMIAQIASELYKVPKVMVRLLDPEKEVIYKDLNVITMSPTNLLVDKFKKEIIG</sequence>
<evidence type="ECO:0000256" key="2">
    <source>
        <dbReference type="ARBA" id="ARBA00022958"/>
    </source>
</evidence>
<dbReference type="InterPro" id="IPR006036">
    <property type="entry name" value="K_uptake_TrkA"/>
</dbReference>